<evidence type="ECO:0000256" key="1">
    <source>
        <dbReference type="SAM" id="MobiDB-lite"/>
    </source>
</evidence>
<reference evidence="3" key="1">
    <citation type="submission" date="2020-12" db="UniProtKB">
        <authorList>
            <consortium name="WormBaseParasite"/>
        </authorList>
    </citation>
    <scope>IDENTIFICATION</scope>
    <source>
        <strain evidence="3">MHco3</strain>
    </source>
</reference>
<evidence type="ECO:0000313" key="3">
    <source>
        <dbReference type="WBParaSite" id="HCON_00193270-00001"/>
    </source>
</evidence>
<organism evidence="2 3">
    <name type="scientific">Haemonchus contortus</name>
    <name type="common">Barber pole worm</name>
    <dbReference type="NCBI Taxonomy" id="6289"/>
    <lineage>
        <taxon>Eukaryota</taxon>
        <taxon>Metazoa</taxon>
        <taxon>Ecdysozoa</taxon>
        <taxon>Nematoda</taxon>
        <taxon>Chromadorea</taxon>
        <taxon>Rhabditida</taxon>
        <taxon>Rhabditina</taxon>
        <taxon>Rhabditomorpha</taxon>
        <taxon>Strongyloidea</taxon>
        <taxon>Trichostrongylidae</taxon>
        <taxon>Haemonchus</taxon>
    </lineage>
</organism>
<dbReference type="OrthoDB" id="5868527at2759"/>
<evidence type="ECO:0000313" key="2">
    <source>
        <dbReference type="Proteomes" id="UP000025227"/>
    </source>
</evidence>
<feature type="compositionally biased region" description="Low complexity" evidence="1">
    <location>
        <begin position="76"/>
        <end position="90"/>
    </location>
</feature>
<protein>
    <submittedName>
        <fullName evidence="3">Purkinje cell protein 2</fullName>
    </submittedName>
</protein>
<accession>A0A7I4Z8T7</accession>
<dbReference type="Proteomes" id="UP000025227">
    <property type="component" value="Unplaced"/>
</dbReference>
<name>A0A7I4Z8T7_HAECO</name>
<proteinExistence type="predicted"/>
<sequence>ANCPVSRSLTLHRVTRCSGFNSAFPAYFLHMASITQPPTSPPQEEVDINLNDPQVGEAAKKIQNVFRSKRMDKKSNATSNNTNESTAASG</sequence>
<keyword evidence="2" id="KW-1185">Reference proteome</keyword>
<dbReference type="AlphaFoldDB" id="A0A7I4Z8T7"/>
<feature type="region of interest" description="Disordered" evidence="1">
    <location>
        <begin position="66"/>
        <end position="90"/>
    </location>
</feature>
<dbReference type="WBParaSite" id="HCON_00193270-00001">
    <property type="protein sequence ID" value="HCON_00193270-00001"/>
    <property type="gene ID" value="HCON_00193270"/>
</dbReference>